<dbReference type="EC" id="1.4.3.16" evidence="4"/>
<comment type="similarity">
    <text evidence="3">Belongs to the FAD-dependent oxidoreductase 2 family. NadB subfamily.</text>
</comment>
<dbReference type="AlphaFoldDB" id="W7KVS2"/>
<evidence type="ECO:0000256" key="6">
    <source>
        <dbReference type="ARBA" id="ARBA00022630"/>
    </source>
</evidence>
<keyword evidence="6" id="KW-0285">Flavoprotein</keyword>
<comment type="cofactor">
    <cofactor evidence="1">
        <name>FAD</name>
        <dbReference type="ChEBI" id="CHEBI:57692"/>
    </cofactor>
</comment>
<evidence type="ECO:0000256" key="10">
    <source>
        <dbReference type="ARBA" id="ARBA00030386"/>
    </source>
</evidence>
<dbReference type="Pfam" id="PF00890">
    <property type="entry name" value="FAD_binding_2"/>
    <property type="match status" value="1"/>
</dbReference>
<accession>W7KVS2</accession>
<feature type="compositionally biased region" description="Basic and acidic residues" evidence="12">
    <location>
        <begin position="474"/>
        <end position="492"/>
    </location>
</feature>
<dbReference type="Gene3D" id="3.50.50.60">
    <property type="entry name" value="FAD/NAD(P)-binding domain"/>
    <property type="match status" value="1"/>
</dbReference>
<dbReference type="InterPro" id="IPR037099">
    <property type="entry name" value="Fum_R/Succ_DH_flav-like_C_sf"/>
</dbReference>
<dbReference type="PRINTS" id="PR00368">
    <property type="entry name" value="FADPNR"/>
</dbReference>
<protein>
    <recommendedName>
        <fullName evidence="5">L-aspartate oxidase</fullName>
        <ecNumber evidence="4">1.4.3.16</ecNumber>
    </recommendedName>
    <alternativeName>
        <fullName evidence="10">Quinolinate synthase B</fullName>
    </alternativeName>
</protein>
<comment type="catalytic activity">
    <reaction evidence="11">
        <text>L-aspartate + O2 = iminosuccinate + H2O2</text>
        <dbReference type="Rhea" id="RHEA:25876"/>
        <dbReference type="ChEBI" id="CHEBI:15379"/>
        <dbReference type="ChEBI" id="CHEBI:16240"/>
        <dbReference type="ChEBI" id="CHEBI:29991"/>
        <dbReference type="ChEBI" id="CHEBI:77875"/>
        <dbReference type="EC" id="1.4.3.16"/>
    </reaction>
    <physiologicalReaction direction="left-to-right" evidence="11">
        <dbReference type="Rhea" id="RHEA:25877"/>
    </physiologicalReaction>
</comment>
<evidence type="ECO:0000256" key="8">
    <source>
        <dbReference type="ARBA" id="ARBA00022827"/>
    </source>
</evidence>
<dbReference type="PANTHER" id="PTHR42716">
    <property type="entry name" value="L-ASPARTATE OXIDASE"/>
    <property type="match status" value="1"/>
</dbReference>
<dbReference type="InterPro" id="IPR005288">
    <property type="entry name" value="NadB"/>
</dbReference>
<name>W7KVS2_CYTFI</name>
<dbReference type="InterPro" id="IPR015939">
    <property type="entry name" value="Fum_Rdtase/Succ_DH_flav-like_C"/>
</dbReference>
<evidence type="ECO:0000259" key="14">
    <source>
        <dbReference type="Pfam" id="PF02910"/>
    </source>
</evidence>
<dbReference type="InterPro" id="IPR003953">
    <property type="entry name" value="FAD-dep_OxRdtase_2_FAD-bd"/>
</dbReference>
<evidence type="ECO:0000259" key="13">
    <source>
        <dbReference type="Pfam" id="PF00890"/>
    </source>
</evidence>
<comment type="pathway">
    <text evidence="2">Cofactor biosynthesis; NAD(+) biosynthesis; iminoaspartate from L-aspartate (oxidase route): step 1/1.</text>
</comment>
<dbReference type="Proteomes" id="UP000019270">
    <property type="component" value="Unassembled WGS sequence"/>
</dbReference>
<dbReference type="GO" id="GO:0008734">
    <property type="term" value="F:L-aspartate oxidase activity"/>
    <property type="evidence" value="ECO:0007669"/>
    <property type="project" value="UniProtKB-EC"/>
</dbReference>
<keyword evidence="9 15" id="KW-0560">Oxidoreductase</keyword>
<dbReference type="SUPFAM" id="SSF56425">
    <property type="entry name" value="Succinate dehydrogenase/fumarate reductase flavoprotein, catalytic domain"/>
    <property type="match status" value="1"/>
</dbReference>
<keyword evidence="8" id="KW-0274">FAD</keyword>
<evidence type="ECO:0000256" key="2">
    <source>
        <dbReference type="ARBA" id="ARBA00004950"/>
    </source>
</evidence>
<feature type="region of interest" description="Disordered" evidence="12">
    <location>
        <begin position="474"/>
        <end position="494"/>
    </location>
</feature>
<organism evidence="15 16">
    <name type="scientific">Cytobacillus firmus DS1</name>
    <dbReference type="NCBI Taxonomy" id="1307436"/>
    <lineage>
        <taxon>Bacteria</taxon>
        <taxon>Bacillati</taxon>
        <taxon>Bacillota</taxon>
        <taxon>Bacilli</taxon>
        <taxon>Bacillales</taxon>
        <taxon>Bacillaceae</taxon>
        <taxon>Cytobacillus</taxon>
    </lineage>
</organism>
<evidence type="ECO:0000256" key="4">
    <source>
        <dbReference type="ARBA" id="ARBA00012173"/>
    </source>
</evidence>
<dbReference type="GO" id="GO:0034628">
    <property type="term" value="P:'de novo' NAD+ biosynthetic process from L-aspartate"/>
    <property type="evidence" value="ECO:0007669"/>
    <property type="project" value="TreeGrafter"/>
</dbReference>
<dbReference type="SUPFAM" id="SSF51905">
    <property type="entry name" value="FAD/NAD(P)-binding domain"/>
    <property type="match status" value="1"/>
</dbReference>
<dbReference type="PRINTS" id="PR00411">
    <property type="entry name" value="PNDRDTASEI"/>
</dbReference>
<comment type="caution">
    <text evidence="15">The sequence shown here is derived from an EMBL/GenBank/DDBJ whole genome shotgun (WGS) entry which is preliminary data.</text>
</comment>
<dbReference type="Gene3D" id="3.90.700.10">
    <property type="entry name" value="Succinate dehydrogenase/fumarate reductase flavoprotein, catalytic domain"/>
    <property type="match status" value="1"/>
</dbReference>
<dbReference type="InterPro" id="IPR036188">
    <property type="entry name" value="FAD/NAD-bd_sf"/>
</dbReference>
<dbReference type="InterPro" id="IPR027477">
    <property type="entry name" value="Succ_DH/fumarate_Rdtase_cat_sf"/>
</dbReference>
<dbReference type="GO" id="GO:0033765">
    <property type="term" value="F:steroid dehydrogenase activity, acting on the CH-CH group of donors"/>
    <property type="evidence" value="ECO:0007669"/>
    <property type="project" value="UniProtKB-ARBA"/>
</dbReference>
<evidence type="ECO:0000256" key="12">
    <source>
        <dbReference type="SAM" id="MobiDB-lite"/>
    </source>
</evidence>
<evidence type="ECO:0000256" key="1">
    <source>
        <dbReference type="ARBA" id="ARBA00001974"/>
    </source>
</evidence>
<reference evidence="15 16" key="2">
    <citation type="journal article" date="2016" name="Sci. Rep.">
        <title>A novel serine protease, Sep1, from Bacillus firmus DS-1 has nematicidal activity and degrades multiple intestinal-associated nematode proteins.</title>
        <authorList>
            <person name="Geng C."/>
            <person name="Nie X."/>
            <person name="Tang Z."/>
            <person name="Zhang Y."/>
            <person name="Lin J."/>
            <person name="Sun M."/>
            <person name="Peng D."/>
        </authorList>
    </citation>
    <scope>NUCLEOTIDE SEQUENCE [LARGE SCALE GENOMIC DNA]</scope>
    <source>
        <strain evidence="15 16">DS1</strain>
    </source>
</reference>
<evidence type="ECO:0000256" key="5">
    <source>
        <dbReference type="ARBA" id="ARBA00021901"/>
    </source>
</evidence>
<gene>
    <name evidence="15" type="primary">sdhA</name>
    <name evidence="15" type="ORF">PBF_14309</name>
</gene>
<keyword evidence="7" id="KW-0662">Pyridine nucleotide biosynthesis</keyword>
<dbReference type="SUPFAM" id="SSF46977">
    <property type="entry name" value="Succinate dehydrogenase/fumarate reductase flavoprotein C-terminal domain"/>
    <property type="match status" value="1"/>
</dbReference>
<dbReference type="PANTHER" id="PTHR42716:SF2">
    <property type="entry name" value="L-ASPARTATE OXIDASE, CHLOROPLASTIC"/>
    <property type="match status" value="1"/>
</dbReference>
<sequence>MRQIQYNQYDVMVIGGGQAALAAAISAKEEGASVVLVTKGKAGLGGSSVISDSVHSAIFSPGDSPDIFLKDLLEGGRHLSDKRLARILAEECTVRVNELESKFGIHLERERVVITPGHSFPRRVYAGTGLGKNITKPMRDYAIEIGIDLHEQSEVVDLIKDNNEVKGALIQKNKKFHIIYSPAVILATGGFGGLYQSSDNPRDVSGEGIGMAWRHGAILVDMEFVQFYPYRLQHPANIDIMTKIFAKGAFLVNDKGERFMEKYPKKELETRDKLSYAMFKENKVLLDFSAVAGNVLQLDSPYLYRLYQKGHEGEWVMSPVQHYCMGGIQTDEWGRTNIPGLYACGEVTGGLHGANRLGGGSLTESLVFGYRAGKMAVQEKSMESIAGIMASGTEELIDNSPIIGESEMIKKVKDVMWQKVGIERTSLSLKEAADELNLIALNLENENSIQALQICDKVRSAWASAISAAARKESRGAHKIQDVKEEKKEWQGKNRIHKTSLQFTPLSSKVEMP</sequence>
<dbReference type="OrthoDB" id="9806724at2"/>
<evidence type="ECO:0000256" key="3">
    <source>
        <dbReference type="ARBA" id="ARBA00008562"/>
    </source>
</evidence>
<evidence type="ECO:0000313" key="15">
    <source>
        <dbReference type="EMBL" id="EWG10283.1"/>
    </source>
</evidence>
<reference evidence="16" key="1">
    <citation type="submission" date="2013-03" db="EMBL/GenBank/DDBJ databases">
        <title>Draft genome sequence of Bacillus firmus DS1.</title>
        <authorList>
            <person name="Peng D."/>
            <person name="Zhu L."/>
            <person name="Sun M."/>
        </authorList>
    </citation>
    <scope>NUCLEOTIDE SEQUENCE [LARGE SCALE GENOMIC DNA]</scope>
    <source>
        <strain evidence="16">DS1</strain>
    </source>
</reference>
<evidence type="ECO:0000256" key="9">
    <source>
        <dbReference type="ARBA" id="ARBA00023002"/>
    </source>
</evidence>
<dbReference type="EMBL" id="APVL01000010">
    <property type="protein sequence ID" value="EWG10283.1"/>
    <property type="molecule type" value="Genomic_DNA"/>
</dbReference>
<feature type="domain" description="FAD-dependent oxidoreductase 2 FAD-binding" evidence="13">
    <location>
        <begin position="10"/>
        <end position="362"/>
    </location>
</feature>
<evidence type="ECO:0000256" key="11">
    <source>
        <dbReference type="ARBA" id="ARBA00048305"/>
    </source>
</evidence>
<feature type="domain" description="Fumarate reductase/succinate dehydrogenase flavoprotein-like C-terminal" evidence="14">
    <location>
        <begin position="410"/>
        <end position="490"/>
    </location>
</feature>
<dbReference type="eggNOG" id="COG0029">
    <property type="taxonomic scope" value="Bacteria"/>
</dbReference>
<dbReference type="RefSeq" id="WP_035330494.1">
    <property type="nucleotide sequence ID" value="NZ_APVL01000010.1"/>
</dbReference>
<dbReference type="Pfam" id="PF02910">
    <property type="entry name" value="Succ_DH_flav_C"/>
    <property type="match status" value="1"/>
</dbReference>
<dbReference type="PATRIC" id="fig|1307436.3.peg.3057"/>
<evidence type="ECO:0000256" key="7">
    <source>
        <dbReference type="ARBA" id="ARBA00022642"/>
    </source>
</evidence>
<dbReference type="Gene3D" id="1.20.58.100">
    <property type="entry name" value="Fumarate reductase/succinate dehydrogenase flavoprotein-like, C-terminal domain"/>
    <property type="match status" value="1"/>
</dbReference>
<dbReference type="UniPathway" id="UPA00253">
    <property type="reaction ID" value="UER00326"/>
</dbReference>
<proteinExistence type="inferred from homology"/>
<evidence type="ECO:0000313" key="16">
    <source>
        <dbReference type="Proteomes" id="UP000019270"/>
    </source>
</evidence>